<keyword evidence="2" id="KW-1133">Transmembrane helix</keyword>
<feature type="chain" id="PRO_5036021922" evidence="3">
    <location>
        <begin position="18"/>
        <end position="982"/>
    </location>
</feature>
<feature type="signal peptide" evidence="3">
    <location>
        <begin position="1"/>
        <end position="17"/>
    </location>
</feature>
<sequence>MDRPWVILFTFLTVANSLDLARKSCPEHFLHGKTESGVYALGDGYHTSFKVLCKMPSNAEGDSEVTTVIRTALERWVSVGFEPQTVGFQISDRSFLKHLIEPSDKCEQKLWIRWPAFNGNLSETYSFTLRSIQGIDKTIQWNGTKDAYEQHLTLSNTHAGVLHIIPDGLPNNFTAAIQIKTSSLEFREVLWPREHKCKFDLNSLSDRVRLLVTGSRKLSFSFRTDRPNERLLSFESADGNLEVQLVDGYLIRVGQDVYPISLLADTNWHTFTWDPRALAFHIDYNDPINVGLTVNAIQLTLNGQVGAFRRDSSEWMCHGAPELELKLVQSSTRTLCSENQPGFCYCKGPQSALINLKNRRVDCPAKTEVEKAFTLYRDSRKLSLFYLPSYTTVQPISVLIKTDSNVGLIFFGQHNRTGYGLERFQVQFEGERMTAGACSKLRRPDQICLSCAIKRKGGFATNTWMRVSLFYHQSNVYLTVDEQICQLTEDERKMDVADLYSMSSAVNSVLFLGGGTAYAKRLYLNEELINVSFRSKFFENTREKAPPLRGCVADLRVGGSSMDLHDIYTSQQITIVNDTKKQRDIFSITPKCIECEGLKSNCHGARCRIPQPIILNSFRKNADPVCDCAQVFADKNTLNGECKVESKQQTTTKKTSLALSRSEGPVHLEIRPGFLKYAKLQKLWALLRFPQGSAGLVSILDYGRVRVLVDNYGQTVYIEDESGNKEEFTVDPNDERLHLVAIERNPSVGTNSADRSLSFRVDNDVRTIQLDIFPIEESSTAELHIQKLEKGFGGCISELSLAFDYDDFTTGLPIKDNKMEQFEVLKELIERPERPTSVDGLLRYYDECGIRDPTLWESNSEPFGQVGAYDPDHEFDFAWVFHTLFVILNILVVVLGILLCGCCLFCWYRNRKHVYKTSDRGYVSAEEYIKLFKEIGEEDTRSEEDSIPHGIPPLDENPITDRKSPLSMKRVTFKNTPTSIDV</sequence>
<dbReference type="OrthoDB" id="5842451at2759"/>
<evidence type="ECO:0000313" key="8">
    <source>
        <dbReference type="WBParaSite" id="BXY_0372700.1"/>
    </source>
</evidence>
<dbReference type="Proteomes" id="UP000659654">
    <property type="component" value="Unassembled WGS sequence"/>
</dbReference>
<dbReference type="Proteomes" id="UP000582659">
    <property type="component" value="Unassembled WGS sequence"/>
</dbReference>
<evidence type="ECO:0000313" key="7">
    <source>
        <dbReference type="Proteomes" id="UP000659654"/>
    </source>
</evidence>
<gene>
    <name evidence="5" type="ORF">BXYJ_LOCUS11712</name>
</gene>
<evidence type="ECO:0000313" key="6">
    <source>
        <dbReference type="Proteomes" id="UP000095284"/>
    </source>
</evidence>
<dbReference type="EMBL" id="CAJFCV020000005">
    <property type="protein sequence ID" value="CAG9122870.1"/>
    <property type="molecule type" value="Genomic_DNA"/>
</dbReference>
<feature type="transmembrane region" description="Helical" evidence="2">
    <location>
        <begin position="879"/>
        <end position="908"/>
    </location>
</feature>
<evidence type="ECO:0000313" key="5">
    <source>
        <dbReference type="EMBL" id="CAD5231616.1"/>
    </source>
</evidence>
<protein>
    <submittedName>
        <fullName evidence="5">(pine wood nematode) hypothetical protein</fullName>
    </submittedName>
</protein>
<dbReference type="EMBL" id="CAJFDI010000005">
    <property type="protein sequence ID" value="CAD5231616.1"/>
    <property type="molecule type" value="Genomic_DNA"/>
</dbReference>
<evidence type="ECO:0000256" key="2">
    <source>
        <dbReference type="SAM" id="Phobius"/>
    </source>
</evidence>
<dbReference type="InterPro" id="IPR058815">
    <property type="entry name" value="ConA_BAM2-like"/>
</dbReference>
<keyword evidence="2" id="KW-0812">Transmembrane</keyword>
<keyword evidence="3" id="KW-0732">Signal</keyword>
<dbReference type="AlphaFoldDB" id="A0A1I7RSM3"/>
<reference evidence="8" key="1">
    <citation type="submission" date="2016-11" db="UniProtKB">
        <authorList>
            <consortium name="WormBaseParasite"/>
        </authorList>
    </citation>
    <scope>IDENTIFICATION</scope>
</reference>
<keyword evidence="7" id="KW-1185">Reference proteome</keyword>
<name>A0A1I7RSM3_BURXY</name>
<dbReference type="Gene3D" id="2.60.120.200">
    <property type="match status" value="1"/>
</dbReference>
<keyword evidence="2" id="KW-0472">Membrane</keyword>
<dbReference type="SUPFAM" id="SSF49899">
    <property type="entry name" value="Concanavalin A-like lectins/glucanases"/>
    <property type="match status" value="2"/>
</dbReference>
<evidence type="ECO:0000256" key="1">
    <source>
        <dbReference type="SAM" id="MobiDB-lite"/>
    </source>
</evidence>
<reference evidence="5" key="2">
    <citation type="submission" date="2020-09" db="EMBL/GenBank/DDBJ databases">
        <authorList>
            <person name="Kikuchi T."/>
        </authorList>
    </citation>
    <scope>NUCLEOTIDE SEQUENCE</scope>
    <source>
        <strain evidence="5">Ka4C1</strain>
    </source>
</reference>
<evidence type="ECO:0000256" key="3">
    <source>
        <dbReference type="SAM" id="SignalP"/>
    </source>
</evidence>
<dbReference type="Pfam" id="PF26430">
    <property type="entry name" value="ConA_BAM2"/>
    <property type="match status" value="1"/>
</dbReference>
<feature type="region of interest" description="Disordered" evidence="1">
    <location>
        <begin position="939"/>
        <end position="962"/>
    </location>
</feature>
<proteinExistence type="predicted"/>
<dbReference type="eggNOG" id="ENOG502SMRX">
    <property type="taxonomic scope" value="Eukaryota"/>
</dbReference>
<dbReference type="InterPro" id="IPR013320">
    <property type="entry name" value="ConA-like_dom_sf"/>
</dbReference>
<accession>A0A1I7RSM3</accession>
<organism evidence="6 8">
    <name type="scientific">Bursaphelenchus xylophilus</name>
    <name type="common">Pinewood nematode worm</name>
    <name type="synonym">Aphelenchoides xylophilus</name>
    <dbReference type="NCBI Taxonomy" id="6326"/>
    <lineage>
        <taxon>Eukaryota</taxon>
        <taxon>Metazoa</taxon>
        <taxon>Ecdysozoa</taxon>
        <taxon>Nematoda</taxon>
        <taxon>Chromadorea</taxon>
        <taxon>Rhabditida</taxon>
        <taxon>Tylenchina</taxon>
        <taxon>Tylenchomorpha</taxon>
        <taxon>Aphelenchoidea</taxon>
        <taxon>Aphelenchoididae</taxon>
        <taxon>Bursaphelenchus</taxon>
    </lineage>
</organism>
<feature type="domain" description="BAM-2-like concanavalin A-like" evidence="4">
    <location>
        <begin position="660"/>
        <end position="831"/>
    </location>
</feature>
<evidence type="ECO:0000259" key="4">
    <source>
        <dbReference type="Pfam" id="PF26430"/>
    </source>
</evidence>
<dbReference type="WBParaSite" id="BXY_0372700.1">
    <property type="protein sequence ID" value="BXY_0372700.1"/>
    <property type="gene ID" value="BXY_0372700"/>
</dbReference>
<dbReference type="Proteomes" id="UP000095284">
    <property type="component" value="Unplaced"/>
</dbReference>